<dbReference type="AlphaFoldDB" id="A0A0E9RCW4"/>
<reference evidence="1" key="1">
    <citation type="submission" date="2014-11" db="EMBL/GenBank/DDBJ databases">
        <authorList>
            <person name="Amaro Gonzalez C."/>
        </authorList>
    </citation>
    <scope>NUCLEOTIDE SEQUENCE</scope>
</reference>
<reference evidence="1" key="2">
    <citation type="journal article" date="2015" name="Fish Shellfish Immunol.">
        <title>Early steps in the European eel (Anguilla anguilla)-Vibrio vulnificus interaction in the gills: Role of the RtxA13 toxin.</title>
        <authorList>
            <person name="Callol A."/>
            <person name="Pajuelo D."/>
            <person name="Ebbesson L."/>
            <person name="Teles M."/>
            <person name="MacKenzie S."/>
            <person name="Amaro C."/>
        </authorList>
    </citation>
    <scope>NUCLEOTIDE SEQUENCE</scope>
</reference>
<evidence type="ECO:0000313" key="1">
    <source>
        <dbReference type="EMBL" id="JAH26193.1"/>
    </source>
</evidence>
<proteinExistence type="predicted"/>
<sequence length="18" mass="2095">MAFCLNSRDLAEKHTLFV</sequence>
<dbReference type="EMBL" id="GBXM01082384">
    <property type="protein sequence ID" value="JAH26193.1"/>
    <property type="molecule type" value="Transcribed_RNA"/>
</dbReference>
<accession>A0A0E9RCW4</accession>
<protein>
    <submittedName>
        <fullName evidence="1">Uncharacterized protein</fullName>
    </submittedName>
</protein>
<name>A0A0E9RCW4_ANGAN</name>
<organism evidence="1">
    <name type="scientific">Anguilla anguilla</name>
    <name type="common">European freshwater eel</name>
    <name type="synonym">Muraena anguilla</name>
    <dbReference type="NCBI Taxonomy" id="7936"/>
    <lineage>
        <taxon>Eukaryota</taxon>
        <taxon>Metazoa</taxon>
        <taxon>Chordata</taxon>
        <taxon>Craniata</taxon>
        <taxon>Vertebrata</taxon>
        <taxon>Euteleostomi</taxon>
        <taxon>Actinopterygii</taxon>
        <taxon>Neopterygii</taxon>
        <taxon>Teleostei</taxon>
        <taxon>Anguilliformes</taxon>
        <taxon>Anguillidae</taxon>
        <taxon>Anguilla</taxon>
    </lineage>
</organism>